<dbReference type="PROSITE" id="PS50975">
    <property type="entry name" value="ATP_GRASP"/>
    <property type="match status" value="2"/>
</dbReference>
<evidence type="ECO:0000256" key="6">
    <source>
        <dbReference type="ARBA" id="ARBA00022984"/>
    </source>
</evidence>
<protein>
    <recommendedName>
        <fullName evidence="9">ATP-grasp domain-containing protein</fullName>
    </recommendedName>
</protein>
<dbReference type="PANTHER" id="PTHR23132">
    <property type="entry name" value="D-ALANINE--D-ALANINE LIGASE"/>
    <property type="match status" value="1"/>
</dbReference>
<dbReference type="GO" id="GO:0008716">
    <property type="term" value="F:D-alanine-D-alanine ligase activity"/>
    <property type="evidence" value="ECO:0007669"/>
    <property type="project" value="InterPro"/>
</dbReference>
<dbReference type="InterPro" id="IPR016185">
    <property type="entry name" value="PreATP-grasp_dom_sf"/>
</dbReference>
<dbReference type="GO" id="GO:0046872">
    <property type="term" value="F:metal ion binding"/>
    <property type="evidence" value="ECO:0007669"/>
    <property type="project" value="InterPro"/>
</dbReference>
<proteinExistence type="inferred from homology"/>
<evidence type="ECO:0000256" key="5">
    <source>
        <dbReference type="ARBA" id="ARBA00022960"/>
    </source>
</evidence>
<dbReference type="FunFam" id="3.40.50.20:FF:000028">
    <property type="entry name" value="D-alanine-D-alanine ligase family"/>
    <property type="match status" value="1"/>
</dbReference>
<keyword evidence="5" id="KW-0133">Cell shape</keyword>
<dbReference type="InterPro" id="IPR000291">
    <property type="entry name" value="D-Ala_lig_Van_CS"/>
</dbReference>
<dbReference type="PROSITE" id="PS00843">
    <property type="entry name" value="DALA_DALA_LIGASE_1"/>
    <property type="match status" value="2"/>
</dbReference>
<dbReference type="Pfam" id="PF07478">
    <property type="entry name" value="Dala_Dala_lig_C"/>
    <property type="match status" value="2"/>
</dbReference>
<evidence type="ECO:0000256" key="1">
    <source>
        <dbReference type="ARBA" id="ARBA00010871"/>
    </source>
</evidence>
<dbReference type="InterPro" id="IPR013815">
    <property type="entry name" value="ATP_grasp_subdomain_1"/>
</dbReference>
<keyword evidence="11" id="KW-1185">Reference proteome</keyword>
<dbReference type="SUPFAM" id="SSF56059">
    <property type="entry name" value="Glutathione synthetase ATP-binding domain-like"/>
    <property type="match status" value="2"/>
</dbReference>
<feature type="domain" description="ATP-grasp" evidence="9">
    <location>
        <begin position="950"/>
        <end position="1007"/>
    </location>
</feature>
<keyword evidence="6" id="KW-0573">Peptidoglycan synthesis</keyword>
<evidence type="ECO:0000256" key="7">
    <source>
        <dbReference type="ARBA" id="ARBA00023316"/>
    </source>
</evidence>
<sequence length="1024" mass="110115">MLRLVQLPSSGIVWGVGGSRDGGRSLESGDGRSGNLQRVSSVESFSAWRLNGGQFGLPGFGATASRRRRMAVTRSGVKELESGLMEVREGEGTRVRDDERRSGALRVALICGGPSEERGISLNSARSVLVHLEAEDVLVSCYYLNKKLEFFGIPSAQMYSNTPSDFDFKITSTARSFRSHTEFLEHLQATSDIVFPVLHGQFGEDGGIQALLESAGLPFVGTGAAAAQVAFDKYDAAVELAKHGFATLPSFLVDDGKVDVSGLRKWFQSNDVDINTGRVVVKPARAGSSVGVSVAEGLNTAVKNAEALLNEGIDERVVIEMFAEGGQEFTALVLDVGSGNETRPVTLLPTEVEIFGGDPSDGEQEVAIFNYRRKYLPTRQVSYHTPPRFSEGTINKIRSGAADLFRILGLRDVARVDGWLLPQVKRTGPALGGQMPSDESDSGIIVFSDINLVRHILSAICVIFLSEDSLLWYTVVTEGTDYHSANVGTSQTSGMEQTSILFMQAAQIGISHADILRSLLSHACTRYPTIPLPKSIGYPIAISNSNPKAEFGMEGSPIEKQKVFVLFGGDSSERQVSLISGTNVWLNLRGCSDLNVTPFLLAPAEPDDTKTVSEGDLVGDKTVWALPYAEVLKHTVEEVVEGCIEHLKASTVAKVSTLRDQILSELQGQVKASLLSDDGRMEMPRKLTLKKFIAEAKQNNAVVFIAVHGGIGENGTLQALLRASGVPHTGSGDEASRLCMDKATTGAAISHLSSQGIHTAAKAVIEIHELVQSGDDMWVKLRKELKADDVCVKPVGDGCSTGVARLSCAEDLAAYVKAISTGQSQIHPGTFLKAHGIVEMPYPSPKQLLFEPFIETDDVVVVSANRGGSASEGELYWEGKSRWLEVTVGVLGLHGVMHAFNPSITVKETGGILTLEEKFQGGTGVNLTPPPSSLIKEEAIAACRKRIEIVANTLGLEGFARIDAFVHADTGEVIIIEANTVPGMTPSTVLIHQALTEIPPLYPRSFFRKVVDLALLQHSRQQIS</sequence>
<evidence type="ECO:0000313" key="10">
    <source>
        <dbReference type="EMBL" id="KAG0564612.1"/>
    </source>
</evidence>
<evidence type="ECO:0000256" key="4">
    <source>
        <dbReference type="ARBA" id="ARBA00022840"/>
    </source>
</evidence>
<dbReference type="FunFam" id="3.40.50.20:FF:000027">
    <property type="entry name" value="D-alanine-D-alanine ligase family"/>
    <property type="match status" value="1"/>
</dbReference>
<gene>
    <name evidence="10" type="ORF">KC19_8G125200</name>
</gene>
<organism evidence="10 11">
    <name type="scientific">Ceratodon purpureus</name>
    <name type="common">Fire moss</name>
    <name type="synonym">Dicranum purpureum</name>
    <dbReference type="NCBI Taxonomy" id="3225"/>
    <lineage>
        <taxon>Eukaryota</taxon>
        <taxon>Viridiplantae</taxon>
        <taxon>Streptophyta</taxon>
        <taxon>Embryophyta</taxon>
        <taxon>Bryophyta</taxon>
        <taxon>Bryophytina</taxon>
        <taxon>Bryopsida</taxon>
        <taxon>Dicranidae</taxon>
        <taxon>Pseudoditrichales</taxon>
        <taxon>Ditrichaceae</taxon>
        <taxon>Ceratodon</taxon>
    </lineage>
</organism>
<dbReference type="InterPro" id="IPR011095">
    <property type="entry name" value="Dala_Dala_lig_C"/>
</dbReference>
<comment type="similarity">
    <text evidence="1">Belongs to the D-alanine--D-alanine ligase family.</text>
</comment>
<dbReference type="EMBL" id="CM026429">
    <property type="protein sequence ID" value="KAG0564612.1"/>
    <property type="molecule type" value="Genomic_DNA"/>
</dbReference>
<accession>A0A8T0H677</accession>
<keyword evidence="2" id="KW-0436">Ligase</keyword>
<dbReference type="AlphaFoldDB" id="A0A8T0H677"/>
<dbReference type="Gene3D" id="3.30.1490.20">
    <property type="entry name" value="ATP-grasp fold, A domain"/>
    <property type="match status" value="1"/>
</dbReference>
<dbReference type="GO" id="GO:0071555">
    <property type="term" value="P:cell wall organization"/>
    <property type="evidence" value="ECO:0007669"/>
    <property type="project" value="UniProtKB-KW"/>
</dbReference>
<dbReference type="Pfam" id="PF01820">
    <property type="entry name" value="Dala_Dala_lig_N"/>
    <property type="match status" value="2"/>
</dbReference>
<dbReference type="InterPro" id="IPR011127">
    <property type="entry name" value="Dala_Dala_lig_N"/>
</dbReference>
<dbReference type="GO" id="GO:0008360">
    <property type="term" value="P:regulation of cell shape"/>
    <property type="evidence" value="ECO:0007669"/>
    <property type="project" value="UniProtKB-KW"/>
</dbReference>
<evidence type="ECO:0000256" key="3">
    <source>
        <dbReference type="ARBA" id="ARBA00022741"/>
    </source>
</evidence>
<feature type="domain" description="ATP-grasp" evidence="9">
    <location>
        <begin position="237"/>
        <end position="461"/>
    </location>
</feature>
<dbReference type="GO" id="GO:0009507">
    <property type="term" value="C:chloroplast"/>
    <property type="evidence" value="ECO:0007669"/>
    <property type="project" value="TreeGrafter"/>
</dbReference>
<keyword evidence="4 8" id="KW-0067">ATP-binding</keyword>
<evidence type="ECO:0000313" key="11">
    <source>
        <dbReference type="Proteomes" id="UP000822688"/>
    </source>
</evidence>
<keyword evidence="3 8" id="KW-0547">Nucleotide-binding</keyword>
<keyword evidence="7" id="KW-0961">Cell wall biogenesis/degradation</keyword>
<reference evidence="10" key="1">
    <citation type="submission" date="2020-06" db="EMBL/GenBank/DDBJ databases">
        <title>WGS assembly of Ceratodon purpureus strain R40.</title>
        <authorList>
            <person name="Carey S.B."/>
            <person name="Jenkins J."/>
            <person name="Shu S."/>
            <person name="Lovell J.T."/>
            <person name="Sreedasyam A."/>
            <person name="Maumus F."/>
            <person name="Tiley G.P."/>
            <person name="Fernandez-Pozo N."/>
            <person name="Barry K."/>
            <person name="Chen C."/>
            <person name="Wang M."/>
            <person name="Lipzen A."/>
            <person name="Daum C."/>
            <person name="Saski C.A."/>
            <person name="Payton A.C."/>
            <person name="Mcbreen J.C."/>
            <person name="Conrad R.E."/>
            <person name="Kollar L.M."/>
            <person name="Olsson S."/>
            <person name="Huttunen S."/>
            <person name="Landis J.B."/>
            <person name="Wickett N.J."/>
            <person name="Johnson M.G."/>
            <person name="Rensing S.A."/>
            <person name="Grimwood J."/>
            <person name="Schmutz J."/>
            <person name="Mcdaniel S.F."/>
        </authorList>
    </citation>
    <scope>NUCLEOTIDE SEQUENCE</scope>
    <source>
        <strain evidence="10">R40</strain>
    </source>
</reference>
<dbReference type="Gene3D" id="3.30.470.20">
    <property type="entry name" value="ATP-grasp fold, B domain"/>
    <property type="match status" value="3"/>
</dbReference>
<dbReference type="Gene3D" id="3.40.50.20">
    <property type="match status" value="2"/>
</dbReference>
<dbReference type="InterPro" id="IPR011761">
    <property type="entry name" value="ATP-grasp"/>
</dbReference>
<dbReference type="GO" id="GO:0005524">
    <property type="term" value="F:ATP binding"/>
    <property type="evidence" value="ECO:0007669"/>
    <property type="project" value="UniProtKB-UniRule"/>
</dbReference>
<dbReference type="PANTHER" id="PTHR23132:SF0">
    <property type="entry name" value="D-ALANINE-D-ALANINE LIGASE FAMILY"/>
    <property type="match status" value="1"/>
</dbReference>
<dbReference type="FunFam" id="3.30.470.20:FF:000048">
    <property type="entry name" value="D-alanine--D-alanine ligase family"/>
    <property type="match status" value="1"/>
</dbReference>
<comment type="caution">
    <text evidence="10">The sequence shown here is derived from an EMBL/GenBank/DDBJ whole genome shotgun (WGS) entry which is preliminary data.</text>
</comment>
<evidence type="ECO:0000256" key="2">
    <source>
        <dbReference type="ARBA" id="ARBA00022598"/>
    </source>
</evidence>
<dbReference type="SUPFAM" id="SSF52440">
    <property type="entry name" value="PreATP-grasp domain"/>
    <property type="match status" value="2"/>
</dbReference>
<dbReference type="Proteomes" id="UP000822688">
    <property type="component" value="Chromosome 8"/>
</dbReference>
<evidence type="ECO:0000259" key="9">
    <source>
        <dbReference type="PROSITE" id="PS50975"/>
    </source>
</evidence>
<dbReference type="PROSITE" id="PS00844">
    <property type="entry name" value="DALA_DALA_LIGASE_2"/>
    <property type="match status" value="1"/>
</dbReference>
<name>A0A8T0H677_CERPU</name>
<evidence type="ECO:0000256" key="8">
    <source>
        <dbReference type="PROSITE-ProRule" id="PRU00409"/>
    </source>
</evidence>